<accession>A0A9P8UVF3</accession>
<comment type="caution">
    <text evidence="3">The sequence shown here is derived from an EMBL/GenBank/DDBJ whole genome shotgun (WGS) entry which is preliminary data.</text>
</comment>
<evidence type="ECO:0000313" key="4">
    <source>
        <dbReference type="Proteomes" id="UP000770015"/>
    </source>
</evidence>
<keyword evidence="2" id="KW-0812">Transmembrane</keyword>
<reference evidence="3" key="1">
    <citation type="journal article" date="2021" name="Nat. Commun.">
        <title>Genetic determinants of endophytism in the Arabidopsis root mycobiome.</title>
        <authorList>
            <person name="Mesny F."/>
            <person name="Miyauchi S."/>
            <person name="Thiergart T."/>
            <person name="Pickel B."/>
            <person name="Atanasova L."/>
            <person name="Karlsson M."/>
            <person name="Huettel B."/>
            <person name="Barry K.W."/>
            <person name="Haridas S."/>
            <person name="Chen C."/>
            <person name="Bauer D."/>
            <person name="Andreopoulos W."/>
            <person name="Pangilinan J."/>
            <person name="LaButti K."/>
            <person name="Riley R."/>
            <person name="Lipzen A."/>
            <person name="Clum A."/>
            <person name="Drula E."/>
            <person name="Henrissat B."/>
            <person name="Kohler A."/>
            <person name="Grigoriev I.V."/>
            <person name="Martin F.M."/>
            <person name="Hacquard S."/>
        </authorList>
    </citation>
    <scope>NUCLEOTIDE SEQUENCE</scope>
    <source>
        <strain evidence="3">MPI-SDFR-AT-0117</strain>
    </source>
</reference>
<proteinExistence type="predicted"/>
<dbReference type="AlphaFoldDB" id="A0A9P8UVF3"/>
<organism evidence="3 4">
    <name type="scientific">Plectosphaerella plurivora</name>
    <dbReference type="NCBI Taxonomy" id="936078"/>
    <lineage>
        <taxon>Eukaryota</taxon>
        <taxon>Fungi</taxon>
        <taxon>Dikarya</taxon>
        <taxon>Ascomycota</taxon>
        <taxon>Pezizomycotina</taxon>
        <taxon>Sordariomycetes</taxon>
        <taxon>Hypocreomycetidae</taxon>
        <taxon>Glomerellales</taxon>
        <taxon>Plectosphaerellaceae</taxon>
        <taxon>Plectosphaerella</taxon>
    </lineage>
</organism>
<name>A0A9P8UVF3_9PEZI</name>
<dbReference type="Proteomes" id="UP000770015">
    <property type="component" value="Unassembled WGS sequence"/>
</dbReference>
<feature type="region of interest" description="Disordered" evidence="1">
    <location>
        <begin position="212"/>
        <end position="242"/>
    </location>
</feature>
<sequence>MTGGVLLPAAISFAAMVTVGFWYYLSHEHGAFGFEDFWDKFCAYGHGLAASQVLIAMGVLVASSFARFCLLACILKCLTRRQRKWRWSVGGPSKTPGQQREYAAWIGGLLEKTRIKDPRYRKWADRLGMFNVVVFAAASVAILVFYGQYSWRLDGSTGFDSFSHGWSLGKMLSDSSLVPSVMCFGHAMYKVRGRSREAEDRRLREIRQMEDARRWNSSHQRLSSQHRMSSQQHLVGPQRRSG</sequence>
<evidence type="ECO:0000256" key="1">
    <source>
        <dbReference type="SAM" id="MobiDB-lite"/>
    </source>
</evidence>
<keyword evidence="2" id="KW-0472">Membrane</keyword>
<evidence type="ECO:0000313" key="3">
    <source>
        <dbReference type="EMBL" id="KAH6658786.1"/>
    </source>
</evidence>
<feature type="transmembrane region" description="Helical" evidence="2">
    <location>
        <begin position="129"/>
        <end position="151"/>
    </location>
</feature>
<gene>
    <name evidence="3" type="ORF">F5X68DRAFT_219167</name>
</gene>
<protein>
    <submittedName>
        <fullName evidence="3">Uncharacterized protein</fullName>
    </submittedName>
</protein>
<feature type="transmembrane region" description="Helical" evidence="2">
    <location>
        <begin position="53"/>
        <end position="78"/>
    </location>
</feature>
<feature type="transmembrane region" description="Helical" evidence="2">
    <location>
        <begin position="5"/>
        <end position="25"/>
    </location>
</feature>
<feature type="compositionally biased region" description="Polar residues" evidence="1">
    <location>
        <begin position="215"/>
        <end position="233"/>
    </location>
</feature>
<keyword evidence="4" id="KW-1185">Reference proteome</keyword>
<keyword evidence="2" id="KW-1133">Transmembrane helix</keyword>
<evidence type="ECO:0000256" key="2">
    <source>
        <dbReference type="SAM" id="Phobius"/>
    </source>
</evidence>
<dbReference type="EMBL" id="JAGSXJ010000060">
    <property type="protein sequence ID" value="KAH6658786.1"/>
    <property type="molecule type" value="Genomic_DNA"/>
</dbReference>